<protein>
    <submittedName>
        <fullName evidence="1">Uncharacterized protein</fullName>
    </submittedName>
</protein>
<dbReference type="AlphaFoldDB" id="A0A2P2NFI3"/>
<name>A0A2P2NFI3_RHIMU</name>
<reference evidence="1" key="1">
    <citation type="submission" date="2018-02" db="EMBL/GenBank/DDBJ databases">
        <title>Rhizophora mucronata_Transcriptome.</title>
        <authorList>
            <person name="Meera S.P."/>
            <person name="Sreeshan A."/>
            <person name="Augustine A."/>
        </authorList>
    </citation>
    <scope>NUCLEOTIDE SEQUENCE</scope>
    <source>
        <tissue evidence="1">Leaf</tissue>
    </source>
</reference>
<organism evidence="1">
    <name type="scientific">Rhizophora mucronata</name>
    <name type="common">Asiatic mangrove</name>
    <dbReference type="NCBI Taxonomy" id="61149"/>
    <lineage>
        <taxon>Eukaryota</taxon>
        <taxon>Viridiplantae</taxon>
        <taxon>Streptophyta</taxon>
        <taxon>Embryophyta</taxon>
        <taxon>Tracheophyta</taxon>
        <taxon>Spermatophyta</taxon>
        <taxon>Magnoliopsida</taxon>
        <taxon>eudicotyledons</taxon>
        <taxon>Gunneridae</taxon>
        <taxon>Pentapetalae</taxon>
        <taxon>rosids</taxon>
        <taxon>fabids</taxon>
        <taxon>Malpighiales</taxon>
        <taxon>Rhizophoraceae</taxon>
        <taxon>Rhizophora</taxon>
    </lineage>
</organism>
<sequence>MDNCVCHSKSRLISHYGSMVFVPCDVSSMINCYMNGYSFLCLYLEISS</sequence>
<dbReference type="EMBL" id="GGEC01060761">
    <property type="protein sequence ID" value="MBX41245.1"/>
    <property type="molecule type" value="Transcribed_RNA"/>
</dbReference>
<evidence type="ECO:0000313" key="1">
    <source>
        <dbReference type="EMBL" id="MBX41245.1"/>
    </source>
</evidence>
<proteinExistence type="predicted"/>
<accession>A0A2P2NFI3</accession>